<feature type="region of interest" description="Disordered" evidence="1">
    <location>
        <begin position="610"/>
        <end position="643"/>
    </location>
</feature>
<evidence type="ECO:0000313" key="2">
    <source>
        <dbReference type="EMBL" id="KAL0466479.1"/>
    </source>
</evidence>
<dbReference type="Proteomes" id="UP001451303">
    <property type="component" value="Unassembled WGS sequence"/>
</dbReference>
<evidence type="ECO:0000313" key="3">
    <source>
        <dbReference type="Proteomes" id="UP001451303"/>
    </source>
</evidence>
<feature type="compositionally biased region" description="Low complexity" evidence="1">
    <location>
        <begin position="166"/>
        <end position="195"/>
    </location>
</feature>
<evidence type="ECO:0000256" key="1">
    <source>
        <dbReference type="SAM" id="MobiDB-lite"/>
    </source>
</evidence>
<dbReference type="EMBL" id="JAVLET010000012">
    <property type="protein sequence ID" value="KAL0466479.1"/>
    <property type="molecule type" value="Genomic_DNA"/>
</dbReference>
<reference evidence="2 3" key="1">
    <citation type="submission" date="2023-09" db="EMBL/GenBank/DDBJ databases">
        <title>Multi-omics analysis of a traditional fermented food reveals byproduct-associated fungal strains for waste-to-food upcycling.</title>
        <authorList>
            <consortium name="Lawrence Berkeley National Laboratory"/>
            <person name="Rekdal V.M."/>
            <person name="Villalobos-Escobedo J.M."/>
            <person name="Rodriguez-Valeron N."/>
            <person name="Garcia M.O."/>
            <person name="Vasquez D.P."/>
            <person name="Damayanti I."/>
            <person name="Sorensen P.M."/>
            <person name="Baidoo E.E."/>
            <person name="De Carvalho A.C."/>
            <person name="Riley R."/>
            <person name="Lipzen A."/>
            <person name="He G."/>
            <person name="Yan M."/>
            <person name="Haridas S."/>
            <person name="Daum C."/>
            <person name="Yoshinaga Y."/>
            <person name="Ng V."/>
            <person name="Grigoriev I.V."/>
            <person name="Munk R."/>
            <person name="Nuraida L."/>
            <person name="Wijaya C.H."/>
            <person name="Morales P.-C."/>
            <person name="Keasling J.D."/>
        </authorList>
    </citation>
    <scope>NUCLEOTIDE SEQUENCE [LARGE SCALE GENOMIC DNA]</scope>
    <source>
        <strain evidence="2 3">FGSC 2613</strain>
    </source>
</reference>
<accession>A0ABR3D1D3</accession>
<sequence length="777" mass="86588">MSILSALTRVGLAPLNTFISPPSPMQQAMMIWKACTATDPIQMDEDDRAARDSIHGNNLTPMMVVASIAPIEATSSDIPAPAQLVVTPVTTTAAFEFLENRGMSSPKPETCLLQIVANADTMKASIKQVNENAVTAVKTVVEYEPIQAIPSGNVESMKKAVHIRTDSASSTSSATSNVSTQTSDSNWSNSTSSTSVSDICNIQETRDCLKTQYIVEHPVIMDNDIHVLAVVVPPPIEEAVTSDTGTTTVHQREEPSDNEGESVFDLMAQAGVDEDQITDAEWNEIMNYEAIRLRRQKRGSKMHCREGDVFSQQLDELSLPPTSPSNWQPGFDTSTSHDYKALESSQLDNEEYSSIHLDTLPSFAVEIETAIRSKNGHQVEGAARLIASKTPRKFKIRSAQKVATSSPGVPVRMFQIGGKKRQERTAHVRQSMAVQHTVIPRIIVTQPSEPPTNLAPTHLDGHPKTDHHQATTSLLEVPSQQNGFNAFTRSLPAPLVSRLDLKKGNFAPSSPHGKKEWLSKWAEKESSSRRRASVRDSGVQDVKECMRVEDGRVFLPTITTETPRARRLNCFGEDYCLNTPKWTVSESSRLDKWREKDDETFELLDEKEEEEACADQDGMFTQAGNTSTTNKNTDPTTDDAPETNNKLNQAAIVADMCQKWGPDCFDRWCEEYATPISETIWNEASTDLEEFSGVQSEPAPVQDQKSDRVVFTPRYHSLPYLDPPKRYLRTRRSMQATQCKDDGVARLRLMRLSLDRWIESRDTMCYDSDFLDSEEHE</sequence>
<gene>
    <name evidence="2" type="ORF">QR685DRAFT_609024</name>
</gene>
<organism evidence="2 3">
    <name type="scientific">Neurospora intermedia</name>
    <dbReference type="NCBI Taxonomy" id="5142"/>
    <lineage>
        <taxon>Eukaryota</taxon>
        <taxon>Fungi</taxon>
        <taxon>Dikarya</taxon>
        <taxon>Ascomycota</taxon>
        <taxon>Pezizomycotina</taxon>
        <taxon>Sordariomycetes</taxon>
        <taxon>Sordariomycetidae</taxon>
        <taxon>Sordariales</taxon>
        <taxon>Sordariaceae</taxon>
        <taxon>Neurospora</taxon>
    </lineage>
</organism>
<feature type="region of interest" description="Disordered" evidence="1">
    <location>
        <begin position="240"/>
        <end position="260"/>
    </location>
</feature>
<feature type="compositionally biased region" description="Low complexity" evidence="1">
    <location>
        <begin position="625"/>
        <end position="635"/>
    </location>
</feature>
<proteinExistence type="predicted"/>
<name>A0ABR3D1D3_NEUIN</name>
<keyword evidence="3" id="KW-1185">Reference proteome</keyword>
<protein>
    <submittedName>
        <fullName evidence="2">Uncharacterized protein</fullName>
    </submittedName>
</protein>
<feature type="region of interest" description="Disordered" evidence="1">
    <location>
        <begin position="164"/>
        <end position="195"/>
    </location>
</feature>
<comment type="caution">
    <text evidence="2">The sequence shown here is derived from an EMBL/GenBank/DDBJ whole genome shotgun (WGS) entry which is preliminary data.</text>
</comment>